<name>A0A0C5K6S6_9CAUD</name>
<keyword evidence="2" id="KW-1185">Reference proteome</keyword>
<dbReference type="GeneID" id="26644515"/>
<evidence type="ECO:0000313" key="2">
    <source>
        <dbReference type="Proteomes" id="UP000032402"/>
    </source>
</evidence>
<protein>
    <submittedName>
        <fullName evidence="1">Uncharacterized protein</fullName>
    </submittedName>
</protein>
<dbReference type="EMBL" id="KP339049">
    <property type="protein sequence ID" value="AJP61467.1"/>
    <property type="molecule type" value="Genomic_DNA"/>
</dbReference>
<accession>A0A0C5K6S6</accession>
<reference evidence="1 2" key="1">
    <citation type="journal article" date="2015" name="Appl. Environ. Microbiol.">
        <title>Targeting Enterococcus faecalis Biofilms with Phage Therapy.</title>
        <authorList>
            <person name="Khalifa L."/>
            <person name="Brosh Y."/>
            <person name="Gelman D."/>
            <person name="Coppenhagen-Glazer S."/>
            <person name="Beyth S."/>
            <person name="Poradosu-Cohen R."/>
            <person name="Que Y.A."/>
            <person name="Beyth N."/>
            <person name="Hazan R."/>
        </authorList>
    </citation>
    <scope>NUCLEOTIDE SEQUENCE [LARGE SCALE GENOMIC DNA]</scope>
</reference>
<sequence>MASRIPDLKMPLLYLVGSASIGTRERGCDVTVTLRDFYVDTPDDKLEQLITLTYKEDKIENFTRLSADKCSFRVILGE</sequence>
<evidence type="ECO:0000313" key="1">
    <source>
        <dbReference type="EMBL" id="AJP61467.1"/>
    </source>
</evidence>
<dbReference type="RefSeq" id="YP_009218361.1">
    <property type="nucleotide sequence ID" value="NC_029009.1"/>
</dbReference>
<organism evidence="1 2">
    <name type="scientific">Enterococcus phage EFDG1</name>
    <dbReference type="NCBI Taxonomy" id="1597976"/>
    <lineage>
        <taxon>Viruses</taxon>
        <taxon>Duplodnaviria</taxon>
        <taxon>Heunggongvirae</taxon>
        <taxon>Uroviricota</taxon>
        <taxon>Caudoviricetes</taxon>
        <taxon>Herelleviridae</taxon>
        <taxon>Brockvirinae</taxon>
        <taxon>Schiekvirus</taxon>
        <taxon>Schiekvirus EFDG1</taxon>
    </lineage>
</organism>
<dbReference type="Proteomes" id="UP000032402">
    <property type="component" value="Segment"/>
</dbReference>
<proteinExistence type="predicted"/>
<dbReference type="KEGG" id="vg:26644515"/>